<evidence type="ECO:0000313" key="6">
    <source>
        <dbReference type="EMBL" id="QFZ81862.1"/>
    </source>
</evidence>
<dbReference type="InterPro" id="IPR036869">
    <property type="entry name" value="J_dom_sf"/>
</dbReference>
<organism evidence="6 7">
    <name type="scientific">Variovorax paradoxus</name>
    <dbReference type="NCBI Taxonomy" id="34073"/>
    <lineage>
        <taxon>Bacteria</taxon>
        <taxon>Pseudomonadati</taxon>
        <taxon>Pseudomonadota</taxon>
        <taxon>Betaproteobacteria</taxon>
        <taxon>Burkholderiales</taxon>
        <taxon>Comamonadaceae</taxon>
        <taxon>Variovorax</taxon>
    </lineage>
</organism>
<dbReference type="Gene3D" id="1.10.287.110">
    <property type="entry name" value="DnaJ domain"/>
    <property type="match status" value="1"/>
</dbReference>
<feature type="compositionally biased region" description="Basic and acidic residues" evidence="4">
    <location>
        <begin position="65"/>
        <end position="88"/>
    </location>
</feature>
<dbReference type="GO" id="GO:0051087">
    <property type="term" value="F:protein-folding chaperone binding"/>
    <property type="evidence" value="ECO:0007669"/>
    <property type="project" value="TreeGrafter"/>
</dbReference>
<dbReference type="InterPro" id="IPR051727">
    <property type="entry name" value="DnaJ_C3_Co-chaperones"/>
</dbReference>
<comment type="subcellular location">
    <subcellularLocation>
        <location evidence="1">Endoplasmic reticulum</location>
    </subcellularLocation>
</comment>
<sequence length="371" mass="41578">MNHYEVLGIRPSASQQEIELAYRGRRTQYHPDKYATADVDTVKWATNKMQEVNAAYAALSDPVGRKAFDSRPQADEGPRQPRATEKRPVRTSLQELLSTRLAPYVGFSRIYFAPRIPVKKLSAARGNYAVDLKEEDVVALIDTTVFGGAKEGIVLTQEGVRVKELMSAAVDLPWTDIRSLDIRGTAIWVNGHQVADCPMVDKPELERLFAVVREFLREPSPNGASGAASEASHAASNPAPWTDPVLSHEVYVAAKQRLIELSDLLEPVEQEVGEEWLDRQALANLFELSGEALGDPRKAKLAYRWVLEVGRLCEAAVTSLNQGGRSIDQDLFQGNWDEPVAIRDLRSVLKNLFSMIHEEREKERANRFFER</sequence>
<dbReference type="PRINTS" id="PR00625">
    <property type="entry name" value="JDOMAIN"/>
</dbReference>
<evidence type="ECO:0000256" key="2">
    <source>
        <dbReference type="ARBA" id="ARBA00022729"/>
    </source>
</evidence>
<protein>
    <submittedName>
        <fullName evidence="6">DnaJ domain-containing protein</fullName>
    </submittedName>
</protein>
<dbReference type="PROSITE" id="PS50076">
    <property type="entry name" value="DNAJ_2"/>
    <property type="match status" value="1"/>
</dbReference>
<accession>A0A5Q0M050</accession>
<dbReference type="AlphaFoldDB" id="A0A5Q0M050"/>
<feature type="domain" description="J" evidence="5">
    <location>
        <begin position="2"/>
        <end position="72"/>
    </location>
</feature>
<dbReference type="SUPFAM" id="SSF46565">
    <property type="entry name" value="Chaperone J-domain"/>
    <property type="match status" value="1"/>
</dbReference>
<keyword evidence="2" id="KW-0732">Signal</keyword>
<keyword evidence="3" id="KW-0256">Endoplasmic reticulum</keyword>
<dbReference type="GO" id="GO:0051787">
    <property type="term" value="F:misfolded protein binding"/>
    <property type="evidence" value="ECO:0007669"/>
    <property type="project" value="TreeGrafter"/>
</dbReference>
<evidence type="ECO:0000256" key="1">
    <source>
        <dbReference type="ARBA" id="ARBA00004240"/>
    </source>
</evidence>
<dbReference type="Proteomes" id="UP000326780">
    <property type="component" value="Chromosome"/>
</dbReference>
<dbReference type="Pfam" id="PF00226">
    <property type="entry name" value="DnaJ"/>
    <property type="match status" value="1"/>
</dbReference>
<evidence type="ECO:0000256" key="3">
    <source>
        <dbReference type="ARBA" id="ARBA00022824"/>
    </source>
</evidence>
<reference evidence="6 7" key="1">
    <citation type="submission" date="2019-10" db="EMBL/GenBank/DDBJ databases">
        <title>Complete genome sequence of Variovorax paradoxus 5C-2.</title>
        <authorList>
            <person name="Gogoleva N.E."/>
            <person name="Balkin A.S."/>
        </authorList>
    </citation>
    <scope>NUCLEOTIDE SEQUENCE [LARGE SCALE GENOMIC DNA]</scope>
    <source>
        <strain evidence="6 7">5C-2</strain>
    </source>
</reference>
<proteinExistence type="predicted"/>
<evidence type="ECO:0000259" key="5">
    <source>
        <dbReference type="PROSITE" id="PS50076"/>
    </source>
</evidence>
<name>A0A5Q0M050_VARPD</name>
<dbReference type="RefSeq" id="WP_093299150.1">
    <property type="nucleotide sequence ID" value="NZ_CP045644.1"/>
</dbReference>
<dbReference type="CDD" id="cd06257">
    <property type="entry name" value="DnaJ"/>
    <property type="match status" value="1"/>
</dbReference>
<dbReference type="PANTHER" id="PTHR44140">
    <property type="entry name" value="LD25575P"/>
    <property type="match status" value="1"/>
</dbReference>
<evidence type="ECO:0000256" key="4">
    <source>
        <dbReference type="SAM" id="MobiDB-lite"/>
    </source>
</evidence>
<dbReference type="SMART" id="SM00271">
    <property type="entry name" value="DnaJ"/>
    <property type="match status" value="1"/>
</dbReference>
<feature type="region of interest" description="Disordered" evidence="4">
    <location>
        <begin position="65"/>
        <end position="90"/>
    </location>
</feature>
<dbReference type="PANTHER" id="PTHR44140:SF2">
    <property type="entry name" value="LD25575P"/>
    <property type="match status" value="1"/>
</dbReference>
<evidence type="ECO:0000313" key="7">
    <source>
        <dbReference type="Proteomes" id="UP000326780"/>
    </source>
</evidence>
<dbReference type="GO" id="GO:0034975">
    <property type="term" value="P:protein folding in endoplasmic reticulum"/>
    <property type="evidence" value="ECO:0007669"/>
    <property type="project" value="TreeGrafter"/>
</dbReference>
<dbReference type="InterPro" id="IPR001623">
    <property type="entry name" value="DnaJ_domain"/>
</dbReference>
<gene>
    <name evidence="6" type="ORF">GFK26_03290</name>
</gene>
<dbReference type="EMBL" id="CP045644">
    <property type="protein sequence ID" value="QFZ81862.1"/>
    <property type="molecule type" value="Genomic_DNA"/>
</dbReference>